<dbReference type="InterPro" id="IPR009078">
    <property type="entry name" value="Ferritin-like_SF"/>
</dbReference>
<name>A0A562BSV2_9BURK</name>
<dbReference type="SUPFAM" id="SSF47240">
    <property type="entry name" value="Ferritin-like"/>
    <property type="match status" value="1"/>
</dbReference>
<dbReference type="InterPro" id="IPR007402">
    <property type="entry name" value="DUF455"/>
</dbReference>
<dbReference type="PANTHER" id="PTHR42782">
    <property type="entry name" value="SI:CH73-314G15.3"/>
    <property type="match status" value="1"/>
</dbReference>
<organism evidence="1 2">
    <name type="scientific">Cupriavidus gilardii J11</name>
    <dbReference type="NCBI Taxonomy" id="936133"/>
    <lineage>
        <taxon>Bacteria</taxon>
        <taxon>Pseudomonadati</taxon>
        <taxon>Pseudomonadota</taxon>
        <taxon>Betaproteobacteria</taxon>
        <taxon>Burkholderiales</taxon>
        <taxon>Burkholderiaceae</taxon>
        <taxon>Cupriavidus</taxon>
    </lineage>
</organism>
<reference evidence="1 2" key="1">
    <citation type="submission" date="2019-07" db="EMBL/GenBank/DDBJ databases">
        <title>Genome sequencing of lignin-degrading bacterial isolates.</title>
        <authorList>
            <person name="Gladden J."/>
        </authorList>
    </citation>
    <scope>NUCLEOTIDE SEQUENCE [LARGE SCALE GENOMIC DNA]</scope>
    <source>
        <strain evidence="1 2">J11</strain>
    </source>
</reference>
<dbReference type="PANTHER" id="PTHR42782:SF4">
    <property type="entry name" value="DUF455 DOMAIN-CONTAINING PROTEIN"/>
    <property type="match status" value="1"/>
</dbReference>
<dbReference type="AlphaFoldDB" id="A0A562BSV2"/>
<dbReference type="CDD" id="cd00657">
    <property type="entry name" value="Ferritin_like"/>
    <property type="match status" value="1"/>
</dbReference>
<gene>
    <name evidence="1" type="ORF">L602_001300001040</name>
</gene>
<protein>
    <submittedName>
        <fullName evidence="1">Uncharacterized ferritin-like protein (DUF455 family)</fullName>
    </submittedName>
</protein>
<dbReference type="Proteomes" id="UP000318141">
    <property type="component" value="Unassembled WGS sequence"/>
</dbReference>
<dbReference type="Pfam" id="PF04305">
    <property type="entry name" value="DUF455"/>
    <property type="match status" value="1"/>
</dbReference>
<dbReference type="PIRSF" id="PIRSF012318">
    <property type="entry name" value="UCP012318"/>
    <property type="match status" value="1"/>
</dbReference>
<comment type="caution">
    <text evidence="1">The sequence shown here is derived from an EMBL/GenBank/DDBJ whole genome shotgun (WGS) entry which is preliminary data.</text>
</comment>
<accession>A0A562BSV2</accession>
<evidence type="ECO:0000313" key="2">
    <source>
        <dbReference type="Proteomes" id="UP000318141"/>
    </source>
</evidence>
<sequence length="310" mass="33578">MASPDRTGPTMAANLDFTPMPDFAAATAPCPPAVTAPSPPDGRSIRERALAALCETDPVRKAALARSLRAEADTLGDEALGISQPLNALDPLPGRPDRPVLVPPQKVERRGSLQSASGRAVLIHALAHIEFNAINLALDAVWRFADMPAAFYRDWLRVADEEALHFTLLAAHLGRLGHAYGDFPAHNSLWEMADRTAGDVLARMALVPRTLEARGLDASPVVRTRLADAGDAEAAAIIDIILRDEVGHVAIGNRWYRWLCERRGLEPVGAYAELAERYKAPKLRPPFNLAARRQAGFDDDELAWLEASAG</sequence>
<dbReference type="EMBL" id="VLJN01000005">
    <property type="protein sequence ID" value="TWG88347.1"/>
    <property type="molecule type" value="Genomic_DNA"/>
</dbReference>
<keyword evidence="2" id="KW-1185">Reference proteome</keyword>
<dbReference type="InterPro" id="IPR011197">
    <property type="entry name" value="UCP012318"/>
</dbReference>
<proteinExistence type="predicted"/>
<evidence type="ECO:0000313" key="1">
    <source>
        <dbReference type="EMBL" id="TWG88347.1"/>
    </source>
</evidence>